<sequence>MRFVPLISSSLDPARWVPMGPLALDWDGALHAGWGPAVRRGAAVHVVHLPGRSPVEEALEVLRHGLGPDFLAIPVSRPETREAGFRILGHLESLLEATSGRGPKLALKIEAGAEAALVDLLRQARAEAVGFCWHPGTADAELLADRLWCGVCGPGSDLRPLQRLGYRWDMALPATDPEVFQAQAAVLEAVHPPVLFPAEMPATALGRPVVPDDSVVFGRHLMPGLDGDGDDVGGHS</sequence>
<dbReference type="EMBL" id="AP027079">
    <property type="protein sequence ID" value="BDU68812.1"/>
    <property type="molecule type" value="Genomic_DNA"/>
</dbReference>
<dbReference type="Proteomes" id="UP001242010">
    <property type="component" value="Chromosome"/>
</dbReference>
<keyword evidence="2" id="KW-1185">Reference proteome</keyword>
<gene>
    <name evidence="1" type="ORF">GETHOR_09130</name>
</gene>
<reference evidence="2" key="1">
    <citation type="journal article" date="2023" name="Int. J. Syst. Evol. Microbiol.">
        <title>Mesoterricola silvestris gen. nov., sp. nov., Mesoterricola sediminis sp. nov., Geothrix oryzae sp. nov., Geothrix edaphica sp. nov., Geothrix rubra sp. nov., and Geothrix limicola sp. nov., six novel members of Acidobacteriota isolated from soils.</title>
        <authorList>
            <person name="Itoh H."/>
            <person name="Sugisawa Y."/>
            <person name="Mise K."/>
            <person name="Xu Z."/>
            <person name="Kuniyasu M."/>
            <person name="Ushijima N."/>
            <person name="Kawano K."/>
            <person name="Kobayashi E."/>
            <person name="Shiratori Y."/>
            <person name="Masuda Y."/>
            <person name="Senoo K."/>
        </authorList>
    </citation>
    <scope>NUCLEOTIDE SEQUENCE [LARGE SCALE GENOMIC DNA]</scope>
    <source>
        <strain evidence="2">Red222</strain>
    </source>
</reference>
<accession>A0ABM8DPB3</accession>
<proteinExistence type="predicted"/>
<evidence type="ECO:0000313" key="1">
    <source>
        <dbReference type="EMBL" id="BDU68812.1"/>
    </source>
</evidence>
<protein>
    <submittedName>
        <fullName evidence="1">Uncharacterized protein</fullName>
    </submittedName>
</protein>
<evidence type="ECO:0000313" key="2">
    <source>
        <dbReference type="Proteomes" id="UP001242010"/>
    </source>
</evidence>
<organism evidence="1 2">
    <name type="scientific">Geothrix oryzae</name>
    <dbReference type="NCBI Taxonomy" id="2927975"/>
    <lineage>
        <taxon>Bacteria</taxon>
        <taxon>Pseudomonadati</taxon>
        <taxon>Acidobacteriota</taxon>
        <taxon>Holophagae</taxon>
        <taxon>Holophagales</taxon>
        <taxon>Holophagaceae</taxon>
        <taxon>Geothrix</taxon>
    </lineage>
</organism>
<dbReference type="RefSeq" id="WP_286355448.1">
    <property type="nucleotide sequence ID" value="NZ_AP027079.1"/>
</dbReference>
<name>A0ABM8DPB3_9BACT</name>